<dbReference type="EMBL" id="BOML01000043">
    <property type="protein sequence ID" value="GIE04122.1"/>
    <property type="molecule type" value="Genomic_DNA"/>
</dbReference>
<gene>
    <name evidence="2" type="ORF">Adu01nite_54720</name>
</gene>
<protein>
    <recommendedName>
        <fullName evidence="4">DUF2975 domain-containing protein</fullName>
    </recommendedName>
</protein>
<dbReference type="Pfam" id="PF11188">
    <property type="entry name" value="DUF2975"/>
    <property type="match status" value="1"/>
</dbReference>
<dbReference type="RefSeq" id="WP_203730600.1">
    <property type="nucleotide sequence ID" value="NZ_BAAATX010000029.1"/>
</dbReference>
<organism evidence="2 3">
    <name type="scientific">Paractinoplanes durhamensis</name>
    <dbReference type="NCBI Taxonomy" id="113563"/>
    <lineage>
        <taxon>Bacteria</taxon>
        <taxon>Bacillati</taxon>
        <taxon>Actinomycetota</taxon>
        <taxon>Actinomycetes</taxon>
        <taxon>Micromonosporales</taxon>
        <taxon>Micromonosporaceae</taxon>
        <taxon>Paractinoplanes</taxon>
    </lineage>
</organism>
<comment type="caution">
    <text evidence="2">The sequence shown here is derived from an EMBL/GenBank/DDBJ whole genome shotgun (WGS) entry which is preliminary data.</text>
</comment>
<proteinExistence type="predicted"/>
<dbReference type="InterPro" id="IPR021354">
    <property type="entry name" value="DUF2975"/>
</dbReference>
<keyword evidence="1" id="KW-0472">Membrane</keyword>
<evidence type="ECO:0000256" key="1">
    <source>
        <dbReference type="SAM" id="Phobius"/>
    </source>
</evidence>
<evidence type="ECO:0000313" key="2">
    <source>
        <dbReference type="EMBL" id="GIE04122.1"/>
    </source>
</evidence>
<dbReference type="Proteomes" id="UP000637628">
    <property type="component" value="Unassembled WGS sequence"/>
</dbReference>
<feature type="transmembrane region" description="Helical" evidence="1">
    <location>
        <begin position="160"/>
        <end position="180"/>
    </location>
</feature>
<feature type="transmembrane region" description="Helical" evidence="1">
    <location>
        <begin position="17"/>
        <end position="37"/>
    </location>
</feature>
<reference evidence="2 3" key="1">
    <citation type="submission" date="2021-01" db="EMBL/GenBank/DDBJ databases">
        <title>Whole genome shotgun sequence of Actinoplanes durhamensis NBRC 14914.</title>
        <authorList>
            <person name="Komaki H."/>
            <person name="Tamura T."/>
        </authorList>
    </citation>
    <scope>NUCLEOTIDE SEQUENCE [LARGE SCALE GENOMIC DNA]</scope>
    <source>
        <strain evidence="2 3">NBRC 14914</strain>
    </source>
</reference>
<feature type="transmembrane region" description="Helical" evidence="1">
    <location>
        <begin position="123"/>
        <end position="140"/>
    </location>
</feature>
<feature type="transmembrane region" description="Helical" evidence="1">
    <location>
        <begin position="82"/>
        <end position="102"/>
    </location>
</feature>
<keyword evidence="3" id="KW-1185">Reference proteome</keyword>
<evidence type="ECO:0008006" key="4">
    <source>
        <dbReference type="Google" id="ProtNLM"/>
    </source>
</evidence>
<name>A0ABQ3Z2R1_9ACTN</name>
<keyword evidence="1" id="KW-1133">Transmembrane helix</keyword>
<evidence type="ECO:0000313" key="3">
    <source>
        <dbReference type="Proteomes" id="UP000637628"/>
    </source>
</evidence>
<keyword evidence="1" id="KW-0812">Transmembrane</keyword>
<accession>A0ABQ3Z2R1</accession>
<sequence length="194" mass="20197">MLESLRRPDWLDELRRLLGIAVVLSGIGTAVSTVAVLAGRPVEVTVAGSALALPALPAGVSAADGIPLRLDDPTAAQRGWELLSTLPGYALLTLALVLLWRLTGQARRGDPFTVDVARRLRRLGLLLVAAGPIVWVTEFLGDFALSAGADTGGVYATLDLTAPAAWALAGFGALAVGEIVRRGQAMRVELDGVV</sequence>